<evidence type="ECO:0000313" key="4">
    <source>
        <dbReference type="Proteomes" id="UP000253594"/>
    </source>
</evidence>
<proteinExistence type="predicted"/>
<gene>
    <name evidence="3" type="ORF">DT376_25750</name>
    <name evidence="2" type="ORF">GNQ48_30120</name>
</gene>
<reference evidence="2 5" key="2">
    <citation type="submission" date="2019-11" db="EMBL/GenBank/DDBJ databases">
        <title>Genomes of ocular Pseudomonas aeruginosa isolates.</title>
        <authorList>
            <person name="Khan M."/>
            <person name="Rice S.A."/>
            <person name="Willcox M.D.P."/>
            <person name="Stapleton F."/>
        </authorList>
    </citation>
    <scope>NUCLEOTIDE SEQUENCE [LARGE SCALE GENOMIC DNA]</scope>
    <source>
        <strain evidence="2 5">PA221</strain>
    </source>
</reference>
<protein>
    <recommendedName>
        <fullName evidence="1">Putative DnaT-like domain-containing protein</fullName>
    </recommendedName>
</protein>
<comment type="caution">
    <text evidence="3">The sequence shown here is derived from an EMBL/GenBank/DDBJ whole genome shotgun (WGS) entry which is preliminary data.</text>
</comment>
<reference evidence="3 4" key="1">
    <citation type="submission" date="2018-07" db="EMBL/GenBank/DDBJ databases">
        <title>Mechanisms of high-level aminoglycoside resistance among Gram-negative pathogens in Brazil.</title>
        <authorList>
            <person name="Ballaben A.S."/>
            <person name="Darini A.L.C."/>
            <person name="Doi Y."/>
        </authorList>
    </citation>
    <scope>NUCLEOTIDE SEQUENCE [LARGE SCALE GENOMIC DNA]</scope>
    <source>
        <strain evidence="3 4">B2-305</strain>
    </source>
</reference>
<evidence type="ECO:0000313" key="3">
    <source>
        <dbReference type="EMBL" id="RCI72067.1"/>
    </source>
</evidence>
<accession>A0A367M3M6</accession>
<feature type="domain" description="Putative DnaT-like" evidence="1">
    <location>
        <begin position="8"/>
        <end position="153"/>
    </location>
</feature>
<dbReference type="EMBL" id="WOAD01000049">
    <property type="protein sequence ID" value="MUI39252.1"/>
    <property type="molecule type" value="Genomic_DNA"/>
</dbReference>
<dbReference type="Proteomes" id="UP000253594">
    <property type="component" value="Unassembled WGS sequence"/>
</dbReference>
<dbReference type="Proteomes" id="UP000433532">
    <property type="component" value="Unassembled WGS sequence"/>
</dbReference>
<dbReference type="AlphaFoldDB" id="A0A367M3M6"/>
<evidence type="ECO:0000313" key="2">
    <source>
        <dbReference type="EMBL" id="MUI39252.1"/>
    </source>
</evidence>
<name>A0A367M3M6_PSEAI</name>
<dbReference type="EMBL" id="QORE01001104">
    <property type="protein sequence ID" value="RCI72067.1"/>
    <property type="molecule type" value="Genomic_DNA"/>
</dbReference>
<evidence type="ECO:0000259" key="1">
    <source>
        <dbReference type="Pfam" id="PF20557"/>
    </source>
</evidence>
<dbReference type="RefSeq" id="WP_019396737.1">
    <property type="nucleotide sequence ID" value="NZ_CAADKI010000431.1"/>
</dbReference>
<dbReference type="Pfam" id="PF20557">
    <property type="entry name" value="DnaT_2"/>
    <property type="match status" value="1"/>
</dbReference>
<sequence>MAVVTEGDSANSYVSVDQATEYHAQRGNAAWASASNDSRSSALIRATDYIDRSYQFRGSKVDPDQPLEFPRTGLAWPNRKLQAATCELALLALDGPLDTVQQASAVKSETVGPLTTVYADPVNQGQPRYVAVDRLLEALTVGGGMFNVRVSRMS</sequence>
<evidence type="ECO:0000313" key="5">
    <source>
        <dbReference type="Proteomes" id="UP000433532"/>
    </source>
</evidence>
<organism evidence="3 4">
    <name type="scientific">Pseudomonas aeruginosa</name>
    <dbReference type="NCBI Taxonomy" id="287"/>
    <lineage>
        <taxon>Bacteria</taxon>
        <taxon>Pseudomonadati</taxon>
        <taxon>Pseudomonadota</taxon>
        <taxon>Gammaproteobacteria</taxon>
        <taxon>Pseudomonadales</taxon>
        <taxon>Pseudomonadaceae</taxon>
        <taxon>Pseudomonas</taxon>
    </lineage>
</organism>
<dbReference type="InterPro" id="IPR046787">
    <property type="entry name" value="DnaT_2"/>
</dbReference>